<evidence type="ECO:0000313" key="17">
    <source>
        <dbReference type="EMBL" id="CAB3409173.1"/>
    </source>
</evidence>
<dbReference type="GO" id="GO:0000139">
    <property type="term" value="C:Golgi membrane"/>
    <property type="evidence" value="ECO:0007669"/>
    <property type="project" value="UniProtKB-SubCell"/>
</dbReference>
<dbReference type="Gene3D" id="3.40.50.300">
    <property type="entry name" value="P-loop containing nucleotide triphosphate hydrolases"/>
    <property type="match status" value="1"/>
</dbReference>
<keyword evidence="16" id="KW-0479">Metal-binding</keyword>
<dbReference type="OrthoDB" id="2011769at2759"/>
<keyword evidence="6 15" id="KW-0547">Nucleotide-binding</keyword>
<dbReference type="AlphaFoldDB" id="A0A8S1F9B7"/>
<dbReference type="GO" id="GO:0005525">
    <property type="term" value="F:GTP binding"/>
    <property type="evidence" value="ECO:0007669"/>
    <property type="project" value="UniProtKB-KW"/>
</dbReference>
<evidence type="ECO:0000256" key="7">
    <source>
        <dbReference type="ARBA" id="ARBA00022892"/>
    </source>
</evidence>
<evidence type="ECO:0000256" key="10">
    <source>
        <dbReference type="ARBA" id="ARBA00023134"/>
    </source>
</evidence>
<feature type="binding site" evidence="16">
    <location>
        <position position="10"/>
    </location>
    <ligand>
        <name>Mg(2+)</name>
        <dbReference type="ChEBI" id="CHEBI:18420"/>
    </ligand>
</feature>
<dbReference type="GO" id="GO:0016192">
    <property type="term" value="P:vesicle-mediated transport"/>
    <property type="evidence" value="ECO:0007669"/>
    <property type="project" value="UniProtKB-KW"/>
</dbReference>
<keyword evidence="11" id="KW-0449">Lipoprotein</keyword>
<dbReference type="Pfam" id="PF00025">
    <property type="entry name" value="Arf"/>
    <property type="match status" value="1"/>
</dbReference>
<dbReference type="SMART" id="SM00178">
    <property type="entry name" value="SAR"/>
    <property type="match status" value="1"/>
</dbReference>
<dbReference type="Proteomes" id="UP000494206">
    <property type="component" value="Unassembled WGS sequence"/>
</dbReference>
<accession>A0A8S1F9B7</accession>
<comment type="subcellular location">
    <subcellularLocation>
        <location evidence="1">Golgi apparatus membrane</location>
        <topology evidence="1">Lipid-anchor</topology>
        <orientation evidence="1">Cytoplasmic side</orientation>
    </subcellularLocation>
</comment>
<evidence type="ECO:0000256" key="2">
    <source>
        <dbReference type="ARBA" id="ARBA00010290"/>
    </source>
</evidence>
<evidence type="ECO:0000256" key="16">
    <source>
        <dbReference type="PIRSR" id="PIRSR606689-2"/>
    </source>
</evidence>
<evidence type="ECO:0000256" key="12">
    <source>
        <dbReference type="ARBA" id="ARBA00048098"/>
    </source>
</evidence>
<reference evidence="17 18" key="1">
    <citation type="submission" date="2020-04" db="EMBL/GenBank/DDBJ databases">
        <authorList>
            <person name="Laetsch R D."/>
            <person name="Stevens L."/>
            <person name="Kumar S."/>
            <person name="Blaxter L. M."/>
        </authorList>
    </citation>
    <scope>NUCLEOTIDE SEQUENCE [LARGE SCALE GENOMIC DNA]</scope>
</reference>
<keyword evidence="4" id="KW-0813">Transport</keyword>
<evidence type="ECO:0000256" key="14">
    <source>
        <dbReference type="ARBA" id="ARBA00072176"/>
    </source>
</evidence>
<keyword evidence="7" id="KW-0931">ER-Golgi transport</keyword>
<evidence type="ECO:0000256" key="1">
    <source>
        <dbReference type="ARBA" id="ARBA00004444"/>
    </source>
</evidence>
<comment type="catalytic activity">
    <reaction evidence="12">
        <text>GTP + H2O = GDP + phosphate + H(+)</text>
        <dbReference type="Rhea" id="RHEA:19669"/>
        <dbReference type="ChEBI" id="CHEBI:15377"/>
        <dbReference type="ChEBI" id="CHEBI:15378"/>
        <dbReference type="ChEBI" id="CHEBI:37565"/>
        <dbReference type="ChEBI" id="CHEBI:43474"/>
        <dbReference type="ChEBI" id="CHEBI:58189"/>
        <dbReference type="EC" id="3.6.5.2"/>
    </reaction>
</comment>
<evidence type="ECO:0000256" key="4">
    <source>
        <dbReference type="ARBA" id="ARBA00022448"/>
    </source>
</evidence>
<evidence type="ECO:0000313" key="18">
    <source>
        <dbReference type="Proteomes" id="UP000494206"/>
    </source>
</evidence>
<keyword evidence="18" id="KW-1185">Reference proteome</keyword>
<feature type="binding site" evidence="15">
    <location>
        <position position="47"/>
    </location>
    <ligand>
        <name>GTP</name>
        <dbReference type="ChEBI" id="CHEBI:37565"/>
    </ligand>
</feature>
<dbReference type="InterPro" id="IPR006689">
    <property type="entry name" value="Small_GTPase_ARF/SAR"/>
</dbReference>
<dbReference type="EC" id="3.6.5.2" evidence="3"/>
<keyword evidence="16" id="KW-0460">Magnesium</keyword>
<evidence type="ECO:0000256" key="5">
    <source>
        <dbReference type="ARBA" id="ARBA00022707"/>
    </source>
</evidence>
<comment type="function">
    <text evidence="13">Small GTPase involved in protein trafficking between different compartments. Modulates vesicle budding and uncoating within the Golgi complex. In its GTP-bound form, triggers the recruitment of coatomer proteins to the Golgi membrane. The hydrolysis of ARF1-bound GTP, which is mediated by ARFGAPs proteins, is required for dissociation of coat proteins from Golgi membranes and vesicles. Involved in endoplasmic reticulum dynamics during embryogenesis. Also required for adult germline function. Plays a role in cell shedding during embryogenesis probably by promoting the endocytosis of cell adhesion molecules. During neurogenesis, involved in cell autonomous Q.p neuroblast asymmetric divisions that generate one precursor cell and one apoptotic cell, probably by controlling endocytosis. Plays a role in maintaining mitochondrial morphology.</text>
</comment>
<dbReference type="PANTHER" id="PTHR11711">
    <property type="entry name" value="ADP RIBOSYLATION FACTOR-RELATED"/>
    <property type="match status" value="1"/>
</dbReference>
<sequence length="159" mass="18172">MLGLDNAGKTTLLFKLKLKEDPNSKIDFGQENLTFENMNINVLDLGGTRRDHYYAYFNPFKRRICDALIFVVCSWEEVRFNEARQALHCALHDFELTEVPILVFANKQDLPGSKSAEQIAKALDLTSIKSHRWFIVGTNAITSEGVYEGLTWLKETLTQ</sequence>
<dbReference type="CDD" id="cd00878">
    <property type="entry name" value="Arf_Arl"/>
    <property type="match status" value="1"/>
</dbReference>
<dbReference type="InterPro" id="IPR024156">
    <property type="entry name" value="Small_GTPase_ARF"/>
</dbReference>
<comment type="caution">
    <text evidence="17">The sequence shown here is derived from an EMBL/GenBank/DDBJ whole genome shotgun (WGS) entry which is preliminary data.</text>
</comment>
<keyword evidence="9" id="KW-0333">Golgi apparatus</keyword>
<dbReference type="FunFam" id="3.40.50.300:FF:003500">
    <property type="entry name" value="ADP-ribosylation factor 1"/>
    <property type="match status" value="1"/>
</dbReference>
<name>A0A8S1F9B7_9PELO</name>
<dbReference type="SUPFAM" id="SSF52540">
    <property type="entry name" value="P-loop containing nucleoside triphosphate hydrolases"/>
    <property type="match status" value="1"/>
</dbReference>
<dbReference type="GO" id="GO:0015031">
    <property type="term" value="P:protein transport"/>
    <property type="evidence" value="ECO:0007669"/>
    <property type="project" value="UniProtKB-KW"/>
</dbReference>
<comment type="similarity">
    <text evidence="2">Belongs to the small GTPase superfamily. Arf family.</text>
</comment>
<dbReference type="EMBL" id="CADEPM010000008">
    <property type="protein sequence ID" value="CAB3409173.1"/>
    <property type="molecule type" value="Genomic_DNA"/>
</dbReference>
<feature type="binding site" evidence="15">
    <location>
        <begin position="3"/>
        <end position="10"/>
    </location>
    <ligand>
        <name>GTP</name>
        <dbReference type="ChEBI" id="CHEBI:37565"/>
    </ligand>
</feature>
<dbReference type="InterPro" id="IPR027417">
    <property type="entry name" value="P-loop_NTPase"/>
</dbReference>
<gene>
    <name evidence="17" type="ORF">CBOVIS_LOCUS10860</name>
</gene>
<evidence type="ECO:0000256" key="9">
    <source>
        <dbReference type="ARBA" id="ARBA00023034"/>
    </source>
</evidence>
<evidence type="ECO:0000256" key="8">
    <source>
        <dbReference type="ARBA" id="ARBA00022927"/>
    </source>
</evidence>
<proteinExistence type="inferred from homology"/>
<dbReference type="GO" id="GO:0046872">
    <property type="term" value="F:metal ion binding"/>
    <property type="evidence" value="ECO:0007669"/>
    <property type="project" value="UniProtKB-KW"/>
</dbReference>
<evidence type="ECO:0000256" key="3">
    <source>
        <dbReference type="ARBA" id="ARBA00011984"/>
    </source>
</evidence>
<keyword evidence="10 15" id="KW-0342">GTP-binding</keyword>
<protein>
    <recommendedName>
        <fullName evidence="14">ADP-ribosylation factor 1-like 2</fullName>
        <ecNumber evidence="3">3.6.5.2</ecNumber>
    </recommendedName>
</protein>
<evidence type="ECO:0000256" key="6">
    <source>
        <dbReference type="ARBA" id="ARBA00022741"/>
    </source>
</evidence>
<evidence type="ECO:0000256" key="11">
    <source>
        <dbReference type="ARBA" id="ARBA00023288"/>
    </source>
</evidence>
<evidence type="ECO:0000256" key="13">
    <source>
        <dbReference type="ARBA" id="ARBA00054500"/>
    </source>
</evidence>
<feature type="binding site" evidence="15">
    <location>
        <begin position="106"/>
        <end position="109"/>
    </location>
    <ligand>
        <name>GTP</name>
        <dbReference type="ChEBI" id="CHEBI:37565"/>
    </ligand>
</feature>
<dbReference type="SMART" id="SM00177">
    <property type="entry name" value="ARF"/>
    <property type="match status" value="1"/>
</dbReference>
<keyword evidence="8" id="KW-0653">Protein transport</keyword>
<dbReference type="PROSITE" id="PS51417">
    <property type="entry name" value="ARF"/>
    <property type="match status" value="1"/>
</dbReference>
<keyword evidence="5" id="KW-0519">Myristate</keyword>
<dbReference type="GO" id="GO:0003925">
    <property type="term" value="F:G protein activity"/>
    <property type="evidence" value="ECO:0007669"/>
    <property type="project" value="UniProtKB-EC"/>
</dbReference>
<evidence type="ECO:0000256" key="15">
    <source>
        <dbReference type="PIRSR" id="PIRSR606689-1"/>
    </source>
</evidence>
<organism evidence="17 18">
    <name type="scientific">Caenorhabditis bovis</name>
    <dbReference type="NCBI Taxonomy" id="2654633"/>
    <lineage>
        <taxon>Eukaryota</taxon>
        <taxon>Metazoa</taxon>
        <taxon>Ecdysozoa</taxon>
        <taxon>Nematoda</taxon>
        <taxon>Chromadorea</taxon>
        <taxon>Rhabditida</taxon>
        <taxon>Rhabditina</taxon>
        <taxon>Rhabditomorpha</taxon>
        <taxon>Rhabditoidea</taxon>
        <taxon>Rhabditidae</taxon>
        <taxon>Peloderinae</taxon>
        <taxon>Caenorhabditis</taxon>
    </lineage>
</organism>